<dbReference type="InterPro" id="IPR004360">
    <property type="entry name" value="Glyas_Fos-R_dOase_dom"/>
</dbReference>
<dbReference type="SUPFAM" id="SSF54593">
    <property type="entry name" value="Glyoxalase/Bleomycin resistance protein/Dihydroxybiphenyl dioxygenase"/>
    <property type="match status" value="1"/>
</dbReference>
<gene>
    <name evidence="2" type="ORF">H7C18_11030</name>
</gene>
<dbReference type="Gene3D" id="3.10.180.10">
    <property type="entry name" value="2,3-Dihydroxybiphenyl 1,2-Dioxygenase, domain 1"/>
    <property type="match status" value="1"/>
</dbReference>
<evidence type="ECO:0000313" key="2">
    <source>
        <dbReference type="EMBL" id="MBB6731440.1"/>
    </source>
</evidence>
<dbReference type="InterPro" id="IPR029068">
    <property type="entry name" value="Glyas_Bleomycin-R_OHBP_Dase"/>
</dbReference>
<dbReference type="CDD" id="cd06587">
    <property type="entry name" value="VOC"/>
    <property type="match status" value="1"/>
</dbReference>
<dbReference type="PROSITE" id="PS51819">
    <property type="entry name" value="VOC"/>
    <property type="match status" value="1"/>
</dbReference>
<accession>A0A7X0VVI1</accession>
<evidence type="ECO:0000259" key="1">
    <source>
        <dbReference type="PROSITE" id="PS51819"/>
    </source>
</evidence>
<dbReference type="EMBL" id="JACJVO010000012">
    <property type="protein sequence ID" value="MBB6731440.1"/>
    <property type="molecule type" value="Genomic_DNA"/>
</dbReference>
<evidence type="ECO:0000313" key="3">
    <source>
        <dbReference type="Proteomes" id="UP000564644"/>
    </source>
</evidence>
<feature type="domain" description="VOC" evidence="1">
    <location>
        <begin position="4"/>
        <end position="123"/>
    </location>
</feature>
<dbReference type="Proteomes" id="UP000564644">
    <property type="component" value="Unassembled WGS sequence"/>
</dbReference>
<dbReference type="AlphaFoldDB" id="A0A7X0VVI1"/>
<reference evidence="2 3" key="1">
    <citation type="submission" date="2020-08" db="EMBL/GenBank/DDBJ databases">
        <title>Cohnella phylogeny.</title>
        <authorList>
            <person name="Dunlap C."/>
        </authorList>
    </citation>
    <scope>NUCLEOTIDE SEQUENCE [LARGE SCALE GENOMIC DNA]</scope>
    <source>
        <strain evidence="2 3">CBP 2801</strain>
    </source>
</reference>
<protein>
    <submittedName>
        <fullName evidence="2">VOC family protein</fullName>
    </submittedName>
</protein>
<comment type="caution">
    <text evidence="2">The sequence shown here is derived from an EMBL/GenBank/DDBJ whole genome shotgun (WGS) entry which is preliminary data.</text>
</comment>
<proteinExistence type="predicted"/>
<dbReference type="InterPro" id="IPR037523">
    <property type="entry name" value="VOC_core"/>
</dbReference>
<dbReference type="Pfam" id="PF00903">
    <property type="entry name" value="Glyoxalase"/>
    <property type="match status" value="1"/>
</dbReference>
<dbReference type="RefSeq" id="WP_185129113.1">
    <property type="nucleotide sequence ID" value="NZ_JACJVO010000012.1"/>
</dbReference>
<sequence>MAGYLNQIRFNDIPVSNLEFSLEWYHSYLGFDVQYKNDEIGILSLERGPVLILTGSDYRSSSGKLSMEGKAVPIIGFETQEIDKLYRCLRSKGVAVTAIRDEDIGRFFGLMDPDGNMYSVLNSHSERLARAR</sequence>
<keyword evidence="3" id="KW-1185">Reference proteome</keyword>
<name>A0A7X0VVI1_9BACL</name>
<organism evidence="2 3">
    <name type="scientific">Cohnella zeiphila</name>
    <dbReference type="NCBI Taxonomy" id="2761120"/>
    <lineage>
        <taxon>Bacteria</taxon>
        <taxon>Bacillati</taxon>
        <taxon>Bacillota</taxon>
        <taxon>Bacilli</taxon>
        <taxon>Bacillales</taxon>
        <taxon>Paenibacillaceae</taxon>
        <taxon>Cohnella</taxon>
    </lineage>
</organism>